<name>A0A1R1YQU1_9FUNG</name>
<protein>
    <submittedName>
        <fullName evidence="1">Uncharacterized protein</fullName>
    </submittedName>
</protein>
<evidence type="ECO:0000313" key="1">
    <source>
        <dbReference type="EMBL" id="OMJ29263.1"/>
    </source>
</evidence>
<organism evidence="1 2">
    <name type="scientific">Smittium culicis</name>
    <dbReference type="NCBI Taxonomy" id="133412"/>
    <lineage>
        <taxon>Eukaryota</taxon>
        <taxon>Fungi</taxon>
        <taxon>Fungi incertae sedis</taxon>
        <taxon>Zoopagomycota</taxon>
        <taxon>Kickxellomycotina</taxon>
        <taxon>Harpellomycetes</taxon>
        <taxon>Harpellales</taxon>
        <taxon>Legeriomycetaceae</taxon>
        <taxon>Smittium</taxon>
    </lineage>
</organism>
<comment type="caution">
    <text evidence="1">The sequence shown here is derived from an EMBL/GenBank/DDBJ whole genome shotgun (WGS) entry which is preliminary data.</text>
</comment>
<dbReference type="EMBL" id="LSSM01000334">
    <property type="protein sequence ID" value="OMJ29263.1"/>
    <property type="molecule type" value="Genomic_DNA"/>
</dbReference>
<proteinExistence type="predicted"/>
<keyword evidence="2" id="KW-1185">Reference proteome</keyword>
<reference evidence="2" key="1">
    <citation type="submission" date="2017-01" db="EMBL/GenBank/DDBJ databases">
        <authorList>
            <person name="Wang Y."/>
            <person name="White M."/>
            <person name="Kvist S."/>
            <person name="Moncalvo J.-M."/>
        </authorList>
    </citation>
    <scope>NUCLEOTIDE SEQUENCE [LARGE SCALE GENOMIC DNA]</scope>
    <source>
        <strain evidence="2">ID-206-W2</strain>
    </source>
</reference>
<sequence length="77" mass="9345">MRTLRPRLYLRKLLYYTLPRPQKYILHRYPQETKPTPHPGTISLPAQLQHRLPLRRVNKVPRRIPARKLLLVWITIC</sequence>
<evidence type="ECO:0000313" key="2">
    <source>
        <dbReference type="Proteomes" id="UP000187429"/>
    </source>
</evidence>
<gene>
    <name evidence="1" type="ORF">AYI69_g1239</name>
</gene>
<dbReference type="Proteomes" id="UP000187429">
    <property type="component" value="Unassembled WGS sequence"/>
</dbReference>
<dbReference type="AlphaFoldDB" id="A0A1R1YQU1"/>
<accession>A0A1R1YQU1</accession>